<dbReference type="PROSITE" id="PS50943">
    <property type="entry name" value="HTH_CROC1"/>
    <property type="match status" value="1"/>
</dbReference>
<proteinExistence type="predicted"/>
<dbReference type="CDD" id="cd06462">
    <property type="entry name" value="Peptidase_S24_S26"/>
    <property type="match status" value="1"/>
</dbReference>
<accession>A0A2X1A418</accession>
<dbReference type="InterPro" id="IPR010982">
    <property type="entry name" value="Lambda_DNA-bd_dom_sf"/>
</dbReference>
<reference evidence="5 7" key="1">
    <citation type="submission" date="2018-06" db="EMBL/GenBank/DDBJ databases">
        <authorList>
            <consortium name="Pathogen Informatics"/>
            <person name="Doyle S."/>
        </authorList>
    </citation>
    <scope>NUCLEOTIDE SEQUENCE [LARGE SCALE GENOMIC DNA]</scope>
    <source>
        <strain evidence="5 7">NCTC7582</strain>
    </source>
</reference>
<dbReference type="SUPFAM" id="SSF47413">
    <property type="entry name" value="lambda repressor-like DNA-binding domains"/>
    <property type="match status" value="1"/>
</dbReference>
<evidence type="ECO:0000259" key="4">
    <source>
        <dbReference type="PROSITE" id="PS50943"/>
    </source>
</evidence>
<evidence type="ECO:0000313" key="8">
    <source>
        <dbReference type="Proteomes" id="UP001244564"/>
    </source>
</evidence>
<protein>
    <submittedName>
        <fullName evidence="6">LexA family transcriptional regulator</fullName>
    </submittedName>
    <submittedName>
        <fullName evidence="5">Phage-like protein</fullName>
    </submittedName>
</protein>
<dbReference type="CDD" id="cd00093">
    <property type="entry name" value="HTH_XRE"/>
    <property type="match status" value="1"/>
</dbReference>
<dbReference type="PANTHER" id="PTHR40661:SF1">
    <property type="entry name" value="HTH CRO_C1-TYPE DOMAIN-CONTAINING PROTEIN"/>
    <property type="match status" value="1"/>
</dbReference>
<keyword evidence="8" id="KW-1185">Reference proteome</keyword>
<dbReference type="Gene3D" id="2.10.109.10">
    <property type="entry name" value="Umud Fragment, subunit A"/>
    <property type="match status" value="1"/>
</dbReference>
<feature type="domain" description="HTH cro/C1-type" evidence="4">
    <location>
        <begin position="8"/>
        <end position="62"/>
    </location>
</feature>
<evidence type="ECO:0000256" key="2">
    <source>
        <dbReference type="ARBA" id="ARBA00023125"/>
    </source>
</evidence>
<dbReference type="SMART" id="SM00530">
    <property type="entry name" value="HTH_XRE"/>
    <property type="match status" value="1"/>
</dbReference>
<dbReference type="EMBL" id="CP122283">
    <property type="protein sequence ID" value="WGF39922.1"/>
    <property type="molecule type" value="Genomic_DNA"/>
</dbReference>
<dbReference type="GO" id="GO:0003677">
    <property type="term" value="F:DNA binding"/>
    <property type="evidence" value="ECO:0007669"/>
    <property type="project" value="UniProtKB-KW"/>
</dbReference>
<evidence type="ECO:0000256" key="1">
    <source>
        <dbReference type="ARBA" id="ARBA00023015"/>
    </source>
</evidence>
<dbReference type="SUPFAM" id="SSF51306">
    <property type="entry name" value="LexA/Signal peptidase"/>
    <property type="match status" value="1"/>
</dbReference>
<name>A0A2X1A418_9BACI</name>
<dbReference type="Proteomes" id="UP000251431">
    <property type="component" value="Unassembled WGS sequence"/>
</dbReference>
<dbReference type="InterPro" id="IPR001387">
    <property type="entry name" value="Cro/C1-type_HTH"/>
</dbReference>
<keyword evidence="1" id="KW-0805">Transcription regulation</keyword>
<keyword evidence="2" id="KW-0238">DNA-binding</keyword>
<dbReference type="RefSeq" id="WP_181574697.1">
    <property type="nucleotide sequence ID" value="NZ_CP122283.1"/>
</dbReference>
<organism evidence="5 7">
    <name type="scientific">Lysinibacillus capsici</name>
    <dbReference type="NCBI Taxonomy" id="2115968"/>
    <lineage>
        <taxon>Bacteria</taxon>
        <taxon>Bacillati</taxon>
        <taxon>Bacillota</taxon>
        <taxon>Bacilli</taxon>
        <taxon>Bacillales</taxon>
        <taxon>Bacillaceae</taxon>
        <taxon>Lysinibacillus</taxon>
    </lineage>
</organism>
<evidence type="ECO:0000256" key="3">
    <source>
        <dbReference type="ARBA" id="ARBA00023163"/>
    </source>
</evidence>
<reference evidence="6 8" key="2">
    <citation type="submission" date="2023-04" db="EMBL/GenBank/DDBJ databases">
        <title>Genomic of Lysinibacillus capsici TSBLM.</title>
        <authorList>
            <person name="Hu X.S."/>
            <person name="Yu C.H."/>
        </authorList>
    </citation>
    <scope>NUCLEOTIDE SEQUENCE [LARGE SCALE GENOMIC DNA]</scope>
    <source>
        <strain evidence="6 8">TSBLM</strain>
    </source>
</reference>
<dbReference type="Pfam" id="PF00717">
    <property type="entry name" value="Peptidase_S24"/>
    <property type="match status" value="1"/>
</dbReference>
<dbReference type="InterPro" id="IPR036286">
    <property type="entry name" value="LexA/Signal_pep-like_sf"/>
</dbReference>
<sequence>MVDISTILKEIVAKSGMEQEKFGETIGLKKAAFNNYVQGRRELPKSVITKMMEVHNINPAVFFDKDAPLYIRDINDSRKINSSNNLISVQSTSEYTYFPVHASAGPPIRIDSLTDAETITIPDAVLGRHAGDEELFFMRVNGDSMNKVIPHQSLIGVKPIQINELKNEDIIVYSDGYNYSVKRFYRDGDRLIFRPESHDASFTDYTVSEPYEDLRLHGKVVIYIVNLD</sequence>
<dbReference type="Proteomes" id="UP001244564">
    <property type="component" value="Chromosome"/>
</dbReference>
<keyword evidence="3" id="KW-0804">Transcription</keyword>
<dbReference type="InterPro" id="IPR015927">
    <property type="entry name" value="Peptidase_S24_S26A/B/C"/>
</dbReference>
<evidence type="ECO:0000313" key="6">
    <source>
        <dbReference type="EMBL" id="WGF39922.1"/>
    </source>
</evidence>
<evidence type="ECO:0000313" key="5">
    <source>
        <dbReference type="EMBL" id="SPU38190.1"/>
    </source>
</evidence>
<dbReference type="PANTHER" id="PTHR40661">
    <property type="match status" value="1"/>
</dbReference>
<dbReference type="AlphaFoldDB" id="A0A2X1A418"/>
<evidence type="ECO:0000313" key="7">
    <source>
        <dbReference type="Proteomes" id="UP000251431"/>
    </source>
</evidence>
<dbReference type="EMBL" id="UAQE01000004">
    <property type="protein sequence ID" value="SPU38190.1"/>
    <property type="molecule type" value="Genomic_DNA"/>
</dbReference>
<dbReference type="Gene3D" id="1.10.260.40">
    <property type="entry name" value="lambda repressor-like DNA-binding domains"/>
    <property type="match status" value="1"/>
</dbReference>
<gene>
    <name evidence="5" type="ORF">NCTC7582_04144</name>
    <name evidence="6" type="ORF">QBO96_06550</name>
</gene>